<gene>
    <name evidence="2" type="ORF">FRX48_06677</name>
</gene>
<evidence type="ECO:0000313" key="3">
    <source>
        <dbReference type="Proteomes" id="UP000324767"/>
    </source>
</evidence>
<organism evidence="2 3">
    <name type="scientific">Lasallia pustulata</name>
    <dbReference type="NCBI Taxonomy" id="136370"/>
    <lineage>
        <taxon>Eukaryota</taxon>
        <taxon>Fungi</taxon>
        <taxon>Dikarya</taxon>
        <taxon>Ascomycota</taxon>
        <taxon>Pezizomycotina</taxon>
        <taxon>Lecanoromycetes</taxon>
        <taxon>OSLEUM clade</taxon>
        <taxon>Umbilicariomycetidae</taxon>
        <taxon>Umbilicariales</taxon>
        <taxon>Umbilicariaceae</taxon>
        <taxon>Lasallia</taxon>
    </lineage>
</organism>
<evidence type="ECO:0000313" key="2">
    <source>
        <dbReference type="EMBL" id="KAA6410063.1"/>
    </source>
</evidence>
<accession>A0A5M8PKT2</accession>
<dbReference type="EMBL" id="VXIT01000010">
    <property type="protein sequence ID" value="KAA6410063.1"/>
    <property type="molecule type" value="Genomic_DNA"/>
</dbReference>
<proteinExistence type="predicted"/>
<feature type="region of interest" description="Disordered" evidence="1">
    <location>
        <begin position="1"/>
        <end position="49"/>
    </location>
</feature>
<dbReference type="AlphaFoldDB" id="A0A5M8PKT2"/>
<sequence length="98" mass="11538">MEDIQMEDLLRHSSDDMSDRAEEDKDDENNGINKPEGNEPKPPSMHLRRLPPTLRLKLYEIMEDLIKDVNQYNATQGYIDSEREKESIPQAHMRAARW</sequence>
<evidence type="ECO:0000256" key="1">
    <source>
        <dbReference type="SAM" id="MobiDB-lite"/>
    </source>
</evidence>
<protein>
    <submittedName>
        <fullName evidence="2">Uncharacterized protein</fullName>
    </submittedName>
</protein>
<feature type="compositionally biased region" description="Basic and acidic residues" evidence="1">
    <location>
        <begin position="8"/>
        <end position="23"/>
    </location>
</feature>
<name>A0A5M8PKT2_9LECA</name>
<comment type="caution">
    <text evidence="2">The sequence shown here is derived from an EMBL/GenBank/DDBJ whole genome shotgun (WGS) entry which is preliminary data.</text>
</comment>
<reference evidence="2 3" key="1">
    <citation type="submission" date="2019-09" db="EMBL/GenBank/DDBJ databases">
        <title>The hologenome of the rock-dwelling lichen Lasallia pustulata.</title>
        <authorList>
            <person name="Greshake Tzovaras B."/>
            <person name="Segers F."/>
            <person name="Bicker A."/>
            <person name="Dal Grande F."/>
            <person name="Otte J."/>
            <person name="Hankeln T."/>
            <person name="Schmitt I."/>
            <person name="Ebersberger I."/>
        </authorList>
    </citation>
    <scope>NUCLEOTIDE SEQUENCE [LARGE SCALE GENOMIC DNA]</scope>
    <source>
        <strain evidence="2">A1-1</strain>
    </source>
</reference>
<dbReference type="Proteomes" id="UP000324767">
    <property type="component" value="Unassembled WGS sequence"/>
</dbReference>